<keyword evidence="1 3" id="KW-0853">WD repeat</keyword>
<dbReference type="InterPro" id="IPR019775">
    <property type="entry name" value="WD40_repeat_CS"/>
</dbReference>
<evidence type="ECO:0000313" key="6">
    <source>
        <dbReference type="Proteomes" id="UP001214628"/>
    </source>
</evidence>
<name>A0AAF0F6P1_9BASI</name>
<dbReference type="PROSITE" id="PS50082">
    <property type="entry name" value="WD_REPEATS_2"/>
    <property type="match status" value="1"/>
</dbReference>
<accession>A0AAF0F6P1</accession>
<keyword evidence="6" id="KW-1185">Reference proteome</keyword>
<feature type="compositionally biased region" description="Low complexity" evidence="4">
    <location>
        <begin position="488"/>
        <end position="500"/>
    </location>
</feature>
<reference evidence="5" key="1">
    <citation type="submission" date="2023-02" db="EMBL/GenBank/DDBJ databases">
        <title>Mating type loci evolution in Malassezia.</title>
        <authorList>
            <person name="Coelho M.A."/>
        </authorList>
    </citation>
    <scope>NUCLEOTIDE SEQUENCE</scope>
    <source>
        <strain evidence="5">CBS 14136</strain>
    </source>
</reference>
<feature type="repeat" description="WD" evidence="3">
    <location>
        <begin position="107"/>
        <end position="122"/>
    </location>
</feature>
<feature type="region of interest" description="Disordered" evidence="4">
    <location>
        <begin position="456"/>
        <end position="502"/>
    </location>
</feature>
<organism evidence="5 6">
    <name type="scientific">Malassezia psittaci</name>
    <dbReference type="NCBI Taxonomy" id="1821823"/>
    <lineage>
        <taxon>Eukaryota</taxon>
        <taxon>Fungi</taxon>
        <taxon>Dikarya</taxon>
        <taxon>Basidiomycota</taxon>
        <taxon>Ustilaginomycotina</taxon>
        <taxon>Malasseziomycetes</taxon>
        <taxon>Malasseziales</taxon>
        <taxon>Malasseziaceae</taxon>
        <taxon>Malassezia</taxon>
    </lineage>
</organism>
<dbReference type="EMBL" id="CP118376">
    <property type="protein sequence ID" value="WFD43405.1"/>
    <property type="molecule type" value="Genomic_DNA"/>
</dbReference>
<dbReference type="InterPro" id="IPR036322">
    <property type="entry name" value="WD40_repeat_dom_sf"/>
</dbReference>
<feature type="region of interest" description="Disordered" evidence="4">
    <location>
        <begin position="147"/>
        <end position="172"/>
    </location>
</feature>
<sequence>MSPRLWRRFCKRLEKYAPLPLLSDDLWVSEDKTRNFSILKSPSVSREVQRVVLGAERLTKRWNTYGGQPFRVHRIRAHVNRITTLKLVVGMTHPNTDITQTYTDCWLVTGSVDGYVRVWDVRKALQGSELDVSRDFNSNVDELSNSEFLADDEESDVESSRRTSTDGSLSDDPAIELRRHSRACLVAEADTSGDITSIDAHFHPDTQSLRIAVGSYYSSAGCLLYELNLGTRPYILDPRASLNPPQWSGTQCVSLLGDTVGTTGTRSLLERTERGSIATVKLFESHILAVTRTGQLEIHALPTGGATISSPPLTTFALAQRALLTVAISEPSSDRCSQNSNANAKHDTSLGSPLSIVTVDQGGVSHFTMSPSPETSFPYALPELNVRIGMHGERLIGASVGASAHRAILVSNLGGVLPKCAVRSYSFRRPSEERFLPLRPTPDTALPPDVNEAYAASTRAKSLHPPPATPSGGEMRPSRPRRVDSFNSSTSASSAAPSPSNRFDMLTESAVDESYGIICLASVRGAVWISDYGKLV</sequence>
<gene>
    <name evidence="5" type="ORF">MPSI1_002066</name>
</gene>
<evidence type="ECO:0000256" key="2">
    <source>
        <dbReference type="ARBA" id="ARBA00022737"/>
    </source>
</evidence>
<proteinExistence type="predicted"/>
<dbReference type="Gene3D" id="2.130.10.10">
    <property type="entry name" value="YVTN repeat-like/Quinoprotein amine dehydrogenase"/>
    <property type="match status" value="1"/>
</dbReference>
<dbReference type="SUPFAM" id="SSF50978">
    <property type="entry name" value="WD40 repeat-like"/>
    <property type="match status" value="1"/>
</dbReference>
<dbReference type="AlphaFoldDB" id="A0AAF0F6P1"/>
<evidence type="ECO:0000256" key="1">
    <source>
        <dbReference type="ARBA" id="ARBA00022574"/>
    </source>
</evidence>
<dbReference type="PROSITE" id="PS00678">
    <property type="entry name" value="WD_REPEATS_1"/>
    <property type="match status" value="1"/>
</dbReference>
<dbReference type="InterPro" id="IPR015943">
    <property type="entry name" value="WD40/YVTN_repeat-like_dom_sf"/>
</dbReference>
<dbReference type="InterPro" id="IPR001680">
    <property type="entry name" value="WD40_rpt"/>
</dbReference>
<protein>
    <submittedName>
        <fullName evidence="5">Uncharacterized protein</fullName>
    </submittedName>
</protein>
<evidence type="ECO:0000256" key="3">
    <source>
        <dbReference type="PROSITE-ProRule" id="PRU00221"/>
    </source>
</evidence>
<keyword evidence="2" id="KW-0677">Repeat</keyword>
<evidence type="ECO:0000256" key="4">
    <source>
        <dbReference type="SAM" id="MobiDB-lite"/>
    </source>
</evidence>
<dbReference type="Proteomes" id="UP001214628">
    <property type="component" value="Chromosome 2"/>
</dbReference>
<evidence type="ECO:0000313" key="5">
    <source>
        <dbReference type="EMBL" id="WFD43405.1"/>
    </source>
</evidence>